<dbReference type="HOGENOM" id="CLU_012368_1_0_1"/>
<dbReference type="EMBL" id="JH993798">
    <property type="protein sequence ID" value="ELQ76985.1"/>
    <property type="molecule type" value="Genomic_DNA"/>
</dbReference>
<keyword evidence="5" id="KW-0436">Ligase</keyword>
<dbReference type="VEuPathDB" id="MicrosporidiaDB:THOM_0012"/>
<protein>
    <submittedName>
        <fullName evidence="5">Asparagine synthase</fullName>
        <ecNumber evidence="5">6.3.5.4</ecNumber>
    </submittedName>
</protein>
<dbReference type="STRING" id="72359.L7K042"/>
<dbReference type="SUPFAM" id="SSF52402">
    <property type="entry name" value="Adenine nucleotide alpha hydrolases-like"/>
    <property type="match status" value="1"/>
</dbReference>
<evidence type="ECO:0000256" key="2">
    <source>
        <dbReference type="ARBA" id="ARBA00022888"/>
    </source>
</evidence>
<keyword evidence="6" id="KW-1185">Reference proteome</keyword>
<dbReference type="FunCoup" id="L7K042">
    <property type="interactions" value="96"/>
</dbReference>
<dbReference type="CDD" id="cd01991">
    <property type="entry name" value="Asn_synthase_B_C"/>
    <property type="match status" value="1"/>
</dbReference>
<dbReference type="GO" id="GO:0004066">
    <property type="term" value="F:asparagine synthase (glutamine-hydrolyzing) activity"/>
    <property type="evidence" value="ECO:0007669"/>
    <property type="project" value="UniProtKB-EC"/>
</dbReference>
<dbReference type="InterPro" id="IPR051857">
    <property type="entry name" value="Asn_synthetase_domain"/>
</dbReference>
<keyword evidence="3" id="KW-0315">Glutamine amidotransferase</keyword>
<dbReference type="Pfam" id="PF00733">
    <property type="entry name" value="Asn_synthase"/>
    <property type="match status" value="2"/>
</dbReference>
<sequence length="359" mass="41392">VAICFYSDNSIYFFKDDVGRKSFGFTITNMFYAGSIGFETEVDPNFLYQYRIRDHKLLCVPKDKSITCQIGVEYHQDRISHNIILLKQEEIHVKWRKSEDLKSQAHILENLLIQSCKRRTHRFDNVLFFGGGIDSLIIAITLNKVVEKNRPIYLVNTSFDGEMSWDRFYGLKNYHALCNILKERKYVFVRNDISLEEVKRALPIVKKLIYPKISIMDLNIGLCHYFSAKKAQNYTKVVYTGMGADELFGGYSKYSKKTTSARCAIDRDVAAIYKDNIGRDDRVVADNAVEMRSPFLDKDVIKFALSLDVKYLVNTGDKGCSKAILRELLTLQGFKTESKINKKAVQFGSGLKKMEKEYK</sequence>
<dbReference type="InterPro" id="IPR014729">
    <property type="entry name" value="Rossmann-like_a/b/a_fold"/>
</dbReference>
<dbReference type="Proteomes" id="UP000011185">
    <property type="component" value="Unassembled WGS sequence"/>
</dbReference>
<accession>L7K042</accession>
<evidence type="ECO:0000256" key="3">
    <source>
        <dbReference type="ARBA" id="ARBA00022962"/>
    </source>
</evidence>
<keyword evidence="2" id="KW-0061">Asparagine biosynthesis</keyword>
<dbReference type="OMA" id="NIGLCHY"/>
<reference evidence="5 6" key="1">
    <citation type="journal article" date="2012" name="PLoS Pathog.">
        <title>The genome of the obligate intracellular parasite Trachipleistophora hominis: new insights into microsporidian genome dynamics and reductive evolution.</title>
        <authorList>
            <person name="Heinz E."/>
            <person name="Williams T.A."/>
            <person name="Nakjang S."/>
            <person name="Noel C.J."/>
            <person name="Swan D.C."/>
            <person name="Goldberg A.V."/>
            <person name="Harris S.R."/>
            <person name="Weinmaier T."/>
            <person name="Markert S."/>
            <person name="Becher D."/>
            <person name="Bernhardt J."/>
            <person name="Dagan T."/>
            <person name="Hacker C."/>
            <person name="Lucocq J.M."/>
            <person name="Schweder T."/>
            <person name="Rattei T."/>
            <person name="Hall N."/>
            <person name="Hirt R.P."/>
            <person name="Embley T.M."/>
        </authorList>
    </citation>
    <scope>NUCLEOTIDE SEQUENCE [LARGE SCALE GENOMIC DNA]</scope>
</reference>
<feature type="non-terminal residue" evidence="5">
    <location>
        <position position="1"/>
    </location>
</feature>
<dbReference type="PANTHER" id="PTHR45937:SF1">
    <property type="entry name" value="ASPARAGINE SYNTHETASE DOMAIN-CONTAINING PROTEIN 1"/>
    <property type="match status" value="1"/>
</dbReference>
<dbReference type="GO" id="GO:0006529">
    <property type="term" value="P:asparagine biosynthetic process"/>
    <property type="evidence" value="ECO:0007669"/>
    <property type="project" value="UniProtKB-KW"/>
</dbReference>
<evidence type="ECO:0000313" key="5">
    <source>
        <dbReference type="EMBL" id="ELQ76985.1"/>
    </source>
</evidence>
<dbReference type="OrthoDB" id="10252281at2759"/>
<feature type="domain" description="Asparagine synthetase" evidence="4">
    <location>
        <begin position="267"/>
        <end position="330"/>
    </location>
</feature>
<dbReference type="PANTHER" id="PTHR45937">
    <property type="entry name" value="ASPARAGINE SYNTHETASE DOMAIN-CONTAINING PROTEIN 1"/>
    <property type="match status" value="1"/>
</dbReference>
<dbReference type="EC" id="6.3.5.4" evidence="5"/>
<dbReference type="AlphaFoldDB" id="L7K042"/>
<evidence type="ECO:0000259" key="4">
    <source>
        <dbReference type="Pfam" id="PF00733"/>
    </source>
</evidence>
<evidence type="ECO:0000313" key="6">
    <source>
        <dbReference type="Proteomes" id="UP000011185"/>
    </source>
</evidence>
<keyword evidence="1" id="KW-0028">Amino-acid biosynthesis</keyword>
<dbReference type="Gene3D" id="3.40.50.620">
    <property type="entry name" value="HUPs"/>
    <property type="match status" value="1"/>
</dbReference>
<feature type="domain" description="Asparagine synthetase" evidence="4">
    <location>
        <begin position="109"/>
        <end position="260"/>
    </location>
</feature>
<dbReference type="InParanoid" id="L7K042"/>
<evidence type="ECO:0000256" key="1">
    <source>
        <dbReference type="ARBA" id="ARBA00022605"/>
    </source>
</evidence>
<proteinExistence type="predicted"/>
<organism evidence="5 6">
    <name type="scientific">Trachipleistophora hominis</name>
    <name type="common">Microsporidian parasite</name>
    <dbReference type="NCBI Taxonomy" id="72359"/>
    <lineage>
        <taxon>Eukaryota</taxon>
        <taxon>Fungi</taxon>
        <taxon>Fungi incertae sedis</taxon>
        <taxon>Microsporidia</taxon>
        <taxon>Pleistophoridae</taxon>
        <taxon>Trachipleistophora</taxon>
    </lineage>
</organism>
<name>L7K042_TRAHO</name>
<dbReference type="InterPro" id="IPR001962">
    <property type="entry name" value="Asn_synthase"/>
</dbReference>
<gene>
    <name evidence="5" type="ORF">THOM_0012</name>
</gene>